<evidence type="ECO:0000256" key="7">
    <source>
        <dbReference type="ARBA" id="ARBA00023136"/>
    </source>
</evidence>
<keyword evidence="5" id="KW-0735">Signal-anchor</keyword>
<dbReference type="InterPro" id="IPR003378">
    <property type="entry name" value="Fringe-like_glycosylTrfase"/>
</dbReference>
<feature type="domain" description="Fringe-like glycosyltransferase" evidence="8">
    <location>
        <begin position="8"/>
        <end position="83"/>
    </location>
</feature>
<reference evidence="9" key="1">
    <citation type="submission" date="2016-06" db="UniProtKB">
        <authorList>
            <consortium name="WormBaseParasite"/>
        </authorList>
    </citation>
    <scope>IDENTIFICATION</scope>
</reference>
<evidence type="ECO:0000256" key="6">
    <source>
        <dbReference type="ARBA" id="ARBA00022989"/>
    </source>
</evidence>
<evidence type="ECO:0000256" key="5">
    <source>
        <dbReference type="ARBA" id="ARBA00022968"/>
    </source>
</evidence>
<dbReference type="WBParaSite" id="GPUH_0002654701-mRNA-1">
    <property type="protein sequence ID" value="GPUH_0002654701-mRNA-1"/>
    <property type="gene ID" value="GPUH_0002654701"/>
</dbReference>
<keyword evidence="2" id="KW-0328">Glycosyltransferase</keyword>
<evidence type="ECO:0000256" key="3">
    <source>
        <dbReference type="ARBA" id="ARBA00022679"/>
    </source>
</evidence>
<proteinExistence type="predicted"/>
<keyword evidence="7" id="KW-0472">Membrane</keyword>
<dbReference type="Pfam" id="PF02434">
    <property type="entry name" value="Fringe"/>
    <property type="match status" value="1"/>
</dbReference>
<organism evidence="9">
    <name type="scientific">Gongylonema pulchrum</name>
    <dbReference type="NCBI Taxonomy" id="637853"/>
    <lineage>
        <taxon>Eukaryota</taxon>
        <taxon>Metazoa</taxon>
        <taxon>Ecdysozoa</taxon>
        <taxon>Nematoda</taxon>
        <taxon>Chromadorea</taxon>
        <taxon>Rhabditida</taxon>
        <taxon>Spirurina</taxon>
        <taxon>Spiruromorpha</taxon>
        <taxon>Spiruroidea</taxon>
        <taxon>Gongylonematidae</taxon>
        <taxon>Gongylonema</taxon>
    </lineage>
</organism>
<evidence type="ECO:0000256" key="2">
    <source>
        <dbReference type="ARBA" id="ARBA00022676"/>
    </source>
</evidence>
<dbReference type="GO" id="GO:0016020">
    <property type="term" value="C:membrane"/>
    <property type="evidence" value="ECO:0007669"/>
    <property type="project" value="UniProtKB-SubCell"/>
</dbReference>
<dbReference type="GO" id="GO:0016757">
    <property type="term" value="F:glycosyltransferase activity"/>
    <property type="evidence" value="ECO:0007669"/>
    <property type="project" value="UniProtKB-KW"/>
</dbReference>
<keyword evidence="6" id="KW-1133">Transmembrane helix</keyword>
<evidence type="ECO:0000256" key="1">
    <source>
        <dbReference type="ARBA" id="ARBA00004606"/>
    </source>
</evidence>
<dbReference type="Gene3D" id="3.90.550.50">
    <property type="match status" value="1"/>
</dbReference>
<sequence>LFVRYNSTSFDWLFICEPDTAVNVSALVSFLSSIDPTANHAIGRALVDETLTIIHHFFVNDGEEQFLYADFAAGLVLSWSIFAGANIPEKSGFAIDAKHERSRDSDSAARLKAFL</sequence>
<evidence type="ECO:0000313" key="9">
    <source>
        <dbReference type="WBParaSite" id="GPUH_0002654701-mRNA-1"/>
    </source>
</evidence>
<protein>
    <submittedName>
        <fullName evidence="9">Peptidase_M1 domain-containing protein</fullName>
    </submittedName>
</protein>
<keyword evidence="4" id="KW-0812">Transmembrane</keyword>
<evidence type="ECO:0000259" key="8">
    <source>
        <dbReference type="Pfam" id="PF02434"/>
    </source>
</evidence>
<dbReference type="AlphaFoldDB" id="A0A183EZX6"/>
<name>A0A183EZX6_9BILA</name>
<keyword evidence="3" id="KW-0808">Transferase</keyword>
<comment type="subcellular location">
    <subcellularLocation>
        <location evidence="1">Membrane</location>
        <topology evidence="1">Single-pass type II membrane protein</topology>
    </subcellularLocation>
</comment>
<accession>A0A183EZX6</accession>
<evidence type="ECO:0000256" key="4">
    <source>
        <dbReference type="ARBA" id="ARBA00022692"/>
    </source>
</evidence>